<evidence type="ECO:0000256" key="4">
    <source>
        <dbReference type="ARBA" id="ARBA00022741"/>
    </source>
</evidence>
<organism evidence="12 13">
    <name type="scientific">Desulfocucumis palustris</name>
    <dbReference type="NCBI Taxonomy" id="1898651"/>
    <lineage>
        <taxon>Bacteria</taxon>
        <taxon>Bacillati</taxon>
        <taxon>Bacillota</taxon>
        <taxon>Clostridia</taxon>
        <taxon>Eubacteriales</taxon>
        <taxon>Desulfocucumaceae</taxon>
        <taxon>Desulfocucumis</taxon>
    </lineage>
</organism>
<feature type="compositionally biased region" description="Acidic residues" evidence="10">
    <location>
        <begin position="316"/>
        <end position="330"/>
    </location>
</feature>
<dbReference type="GO" id="GO:0031411">
    <property type="term" value="C:gas vesicle"/>
    <property type="evidence" value="ECO:0007669"/>
    <property type="project" value="UniProtKB-SubCell"/>
</dbReference>
<dbReference type="Pfam" id="PF07728">
    <property type="entry name" value="AAA_5"/>
    <property type="match status" value="1"/>
</dbReference>
<evidence type="ECO:0000256" key="8">
    <source>
        <dbReference type="ARBA" id="ARBA00035108"/>
    </source>
</evidence>
<dbReference type="AlphaFoldDB" id="A0A2L2X8A8"/>
<evidence type="ECO:0000256" key="9">
    <source>
        <dbReference type="ARBA" id="ARBA00049360"/>
    </source>
</evidence>
<feature type="region of interest" description="Disordered" evidence="10">
    <location>
        <begin position="306"/>
        <end position="349"/>
    </location>
</feature>
<evidence type="ECO:0000256" key="7">
    <source>
        <dbReference type="ARBA" id="ARBA00022987"/>
    </source>
</evidence>
<keyword evidence="3" id="KW-0963">Cytoplasm</keyword>
<protein>
    <submittedName>
        <fullName evidence="12">Gas vesicle protein GvpN</fullName>
    </submittedName>
</protein>
<comment type="subcellular location">
    <subcellularLocation>
        <location evidence="1">Cytoplasm</location>
    </subcellularLocation>
    <subcellularLocation>
        <location evidence="8">Gas vesicle</location>
    </subcellularLocation>
</comment>
<dbReference type="PANTHER" id="PTHR42759:SF1">
    <property type="entry name" value="MAGNESIUM-CHELATASE SUBUNIT CHLD"/>
    <property type="match status" value="1"/>
</dbReference>
<dbReference type="GO" id="GO:0016887">
    <property type="term" value="F:ATP hydrolysis activity"/>
    <property type="evidence" value="ECO:0007669"/>
    <property type="project" value="InterPro"/>
</dbReference>
<keyword evidence="5" id="KW-0378">Hydrolase</keyword>
<dbReference type="InterPro" id="IPR003593">
    <property type="entry name" value="AAA+_ATPase"/>
</dbReference>
<sequence length="349" mass="39128">MKDHYILKLETSNFVVTDYFKKLKEKSIAYLKAGIAVNLSGPSGIGKTSLALYVARELRRPVVFIHGNEDLLGSDLIGGNYGYHKRKMVDNFVHSVYLLEEDLEHRWAEGRLTAACTNGYTLVYDEYTRSRPEVNNFLLSVLEERMLSLTGLQKKNHYLEVHPEFKVIFTSNPREYAGVHKSQMALDDRIITLDIFEMDRDTKIAVTMARSGMVRDRARMVVDSLQRIKEKIGEGGNISVRSCIKIARILQHSGDKVDPREVYTDVLLSENRFLLLEKRADLAELIAGEIDPGVMVEETVTVAEDPVTDDALVGEAPEESGDIADDELMEDATGSETGEQENEPGGLAD</sequence>
<reference evidence="13" key="1">
    <citation type="submission" date="2018-02" db="EMBL/GenBank/DDBJ databases">
        <title>Genome sequence of Desulfocucumis palustris strain NAW-5.</title>
        <authorList>
            <person name="Watanabe M."/>
            <person name="Kojima H."/>
            <person name="Fukui M."/>
        </authorList>
    </citation>
    <scope>NUCLEOTIDE SEQUENCE [LARGE SCALE GENOMIC DNA]</scope>
    <source>
        <strain evidence="13">NAW-5</strain>
    </source>
</reference>
<dbReference type="Proteomes" id="UP000239549">
    <property type="component" value="Unassembled WGS sequence"/>
</dbReference>
<dbReference type="RefSeq" id="WP_104370975.1">
    <property type="nucleotide sequence ID" value="NZ_BFAV01000030.1"/>
</dbReference>
<proteinExistence type="inferred from homology"/>
<evidence type="ECO:0000256" key="5">
    <source>
        <dbReference type="ARBA" id="ARBA00022801"/>
    </source>
</evidence>
<evidence type="ECO:0000256" key="10">
    <source>
        <dbReference type="SAM" id="MobiDB-lite"/>
    </source>
</evidence>
<evidence type="ECO:0000313" key="13">
    <source>
        <dbReference type="Proteomes" id="UP000239549"/>
    </source>
</evidence>
<keyword evidence="4" id="KW-0547">Nucleotide-binding</keyword>
<evidence type="ECO:0000259" key="11">
    <source>
        <dbReference type="SMART" id="SM00382"/>
    </source>
</evidence>
<dbReference type="EMBL" id="BFAV01000030">
    <property type="protein sequence ID" value="GBF32439.1"/>
    <property type="molecule type" value="Genomic_DNA"/>
</dbReference>
<gene>
    <name evidence="12" type="ORF">DCCM_0635</name>
</gene>
<dbReference type="InterPro" id="IPR050764">
    <property type="entry name" value="CbbQ/NirQ/NorQ/GpvN"/>
</dbReference>
<dbReference type="GO" id="GO:0031412">
    <property type="term" value="P:gas vesicle organization"/>
    <property type="evidence" value="ECO:0007669"/>
    <property type="project" value="InterPro"/>
</dbReference>
<dbReference type="InterPro" id="IPR011704">
    <property type="entry name" value="ATPase_dyneun-rel_AAA"/>
</dbReference>
<comment type="similarity">
    <text evidence="2">Belongs to the CbbQ/NirQ/NorQ/GpvN family.</text>
</comment>
<evidence type="ECO:0000256" key="6">
    <source>
        <dbReference type="ARBA" id="ARBA00022840"/>
    </source>
</evidence>
<comment type="caution">
    <text evidence="12">The sequence shown here is derived from an EMBL/GenBank/DDBJ whole genome shotgun (WGS) entry which is preliminary data.</text>
</comment>
<dbReference type="OrthoDB" id="9808317at2"/>
<dbReference type="Gene3D" id="3.40.50.300">
    <property type="entry name" value="P-loop containing nucleotide triphosphate hydrolases"/>
    <property type="match status" value="1"/>
</dbReference>
<dbReference type="NCBIfam" id="TIGR02640">
    <property type="entry name" value="gas_vesic_GvpN"/>
    <property type="match status" value="1"/>
</dbReference>
<dbReference type="GO" id="GO:0005737">
    <property type="term" value="C:cytoplasm"/>
    <property type="evidence" value="ECO:0007669"/>
    <property type="project" value="UniProtKB-SubCell"/>
</dbReference>
<evidence type="ECO:0000256" key="2">
    <source>
        <dbReference type="ARBA" id="ARBA00009417"/>
    </source>
</evidence>
<name>A0A2L2X8A8_9FIRM</name>
<evidence type="ECO:0000256" key="1">
    <source>
        <dbReference type="ARBA" id="ARBA00004496"/>
    </source>
</evidence>
<keyword evidence="7" id="KW-0304">Gas vesicle</keyword>
<comment type="catalytic activity">
    <reaction evidence="9">
        <text>ATP + H2O = ADP + phosphate + H(+)</text>
        <dbReference type="Rhea" id="RHEA:13065"/>
        <dbReference type="ChEBI" id="CHEBI:15377"/>
        <dbReference type="ChEBI" id="CHEBI:15378"/>
        <dbReference type="ChEBI" id="CHEBI:30616"/>
        <dbReference type="ChEBI" id="CHEBI:43474"/>
        <dbReference type="ChEBI" id="CHEBI:456216"/>
    </reaction>
</comment>
<dbReference type="SMART" id="SM00382">
    <property type="entry name" value="AAA"/>
    <property type="match status" value="1"/>
</dbReference>
<evidence type="ECO:0000256" key="3">
    <source>
        <dbReference type="ARBA" id="ARBA00022490"/>
    </source>
</evidence>
<keyword evidence="6" id="KW-0067">ATP-binding</keyword>
<accession>A0A2L2X8A8</accession>
<dbReference type="CDD" id="cd00009">
    <property type="entry name" value="AAA"/>
    <property type="match status" value="1"/>
</dbReference>
<dbReference type="GO" id="GO:0005524">
    <property type="term" value="F:ATP binding"/>
    <property type="evidence" value="ECO:0007669"/>
    <property type="project" value="UniProtKB-KW"/>
</dbReference>
<dbReference type="SUPFAM" id="SSF52540">
    <property type="entry name" value="P-loop containing nucleoside triphosphate hydrolases"/>
    <property type="match status" value="1"/>
</dbReference>
<feature type="domain" description="AAA+ ATPase" evidence="11">
    <location>
        <begin position="33"/>
        <end position="202"/>
    </location>
</feature>
<keyword evidence="13" id="KW-1185">Reference proteome</keyword>
<dbReference type="PANTHER" id="PTHR42759">
    <property type="entry name" value="MOXR FAMILY PROTEIN"/>
    <property type="match status" value="1"/>
</dbReference>
<dbReference type="InterPro" id="IPR013462">
    <property type="entry name" value="Gas-vesicle_GvpN"/>
</dbReference>
<dbReference type="InterPro" id="IPR027417">
    <property type="entry name" value="P-loop_NTPase"/>
</dbReference>
<evidence type="ECO:0000313" key="12">
    <source>
        <dbReference type="EMBL" id="GBF32439.1"/>
    </source>
</evidence>